<gene>
    <name evidence="15" type="primary">qseC</name>
    <name evidence="15" type="ordered locus">CFU_0240</name>
</gene>
<reference evidence="15 16" key="2">
    <citation type="journal article" date="2006" name="J. Microbiol. Methods">
        <title>Genomic flank-sequencing of plasposon insertion sites for rapid identification of functional genes.</title>
        <authorList>
            <person name="Leveau J.H."/>
            <person name="Gerards S."/>
            <person name="Fritsche K."/>
            <person name="Zondag G."/>
            <person name="van Veen J.A."/>
        </authorList>
    </citation>
    <scope>NUCLEOTIDE SEQUENCE [LARGE SCALE GENOMIC DNA]</scope>
    <source>
        <strain evidence="15 16">Ter331</strain>
    </source>
</reference>
<dbReference type="CDD" id="cd00075">
    <property type="entry name" value="HATPase"/>
    <property type="match status" value="1"/>
</dbReference>
<dbReference type="SMART" id="SM00388">
    <property type="entry name" value="HisKA"/>
    <property type="match status" value="1"/>
</dbReference>
<evidence type="ECO:0000256" key="4">
    <source>
        <dbReference type="ARBA" id="ARBA00022553"/>
    </source>
</evidence>
<keyword evidence="16" id="KW-1185">Reference proteome</keyword>
<dbReference type="InterPro" id="IPR036097">
    <property type="entry name" value="HisK_dim/P_sf"/>
</dbReference>
<keyword evidence="7" id="KW-0547">Nucleotide-binding</keyword>
<dbReference type="GO" id="GO:0005524">
    <property type="term" value="F:ATP binding"/>
    <property type="evidence" value="ECO:0007669"/>
    <property type="project" value="UniProtKB-KW"/>
</dbReference>
<comment type="catalytic activity">
    <reaction evidence="1">
        <text>ATP + protein L-histidine = ADP + protein N-phospho-L-histidine.</text>
        <dbReference type="EC" id="2.7.13.3"/>
    </reaction>
</comment>
<evidence type="ECO:0000256" key="13">
    <source>
        <dbReference type="SAM" id="Phobius"/>
    </source>
</evidence>
<evidence type="ECO:0000256" key="2">
    <source>
        <dbReference type="ARBA" id="ARBA00004141"/>
    </source>
</evidence>
<reference evidence="15 16" key="4">
    <citation type="journal article" date="2010" name="Environ. Microbiol.">
        <title>The bacterial genus Collimonas: mycophagy, weathering and other adaptive solutions to life in oligotrophic soil environments.</title>
        <authorList>
            <person name="Leveau J.H."/>
            <person name="Uroz S."/>
            <person name="de Boer W."/>
        </authorList>
    </citation>
    <scope>NUCLEOTIDE SEQUENCE [LARGE SCALE GENOMIC DNA]</scope>
    <source>
        <strain evidence="15 16">Ter331</strain>
    </source>
</reference>
<dbReference type="GO" id="GO:0005886">
    <property type="term" value="C:plasma membrane"/>
    <property type="evidence" value="ECO:0007669"/>
    <property type="project" value="TreeGrafter"/>
</dbReference>
<evidence type="ECO:0000256" key="12">
    <source>
        <dbReference type="ARBA" id="ARBA00023136"/>
    </source>
</evidence>
<evidence type="ECO:0000256" key="6">
    <source>
        <dbReference type="ARBA" id="ARBA00022692"/>
    </source>
</evidence>
<dbReference type="EMBL" id="CP002745">
    <property type="protein sequence ID" value="AEK60078.1"/>
    <property type="molecule type" value="Genomic_DNA"/>
</dbReference>
<dbReference type="SUPFAM" id="SSF55874">
    <property type="entry name" value="ATPase domain of HSP90 chaperone/DNA topoisomerase II/histidine kinase"/>
    <property type="match status" value="1"/>
</dbReference>
<dbReference type="CDD" id="cd00082">
    <property type="entry name" value="HisKA"/>
    <property type="match status" value="1"/>
</dbReference>
<comment type="subcellular location">
    <subcellularLocation>
        <location evidence="2">Membrane</location>
        <topology evidence="2">Multi-pass membrane protein</topology>
    </subcellularLocation>
</comment>
<dbReference type="Proteomes" id="UP000008392">
    <property type="component" value="Chromosome"/>
</dbReference>
<name>G0AHN9_COLFT</name>
<evidence type="ECO:0000313" key="16">
    <source>
        <dbReference type="Proteomes" id="UP000008392"/>
    </source>
</evidence>
<dbReference type="InterPro" id="IPR004358">
    <property type="entry name" value="Sig_transdc_His_kin-like_C"/>
</dbReference>
<keyword evidence="10 13" id="KW-1133">Transmembrane helix</keyword>
<dbReference type="Gene3D" id="1.10.287.130">
    <property type="match status" value="1"/>
</dbReference>
<dbReference type="HOGENOM" id="CLU_000445_89_37_4"/>
<evidence type="ECO:0000256" key="5">
    <source>
        <dbReference type="ARBA" id="ARBA00022679"/>
    </source>
</evidence>
<dbReference type="Gene3D" id="3.30.565.10">
    <property type="entry name" value="Histidine kinase-like ATPase, C-terminal domain"/>
    <property type="match status" value="1"/>
</dbReference>
<reference evidence="16" key="6">
    <citation type="submission" date="2011-05" db="EMBL/GenBank/DDBJ databases">
        <title>Complete sequence of Collimonas fungivorans Ter331.</title>
        <authorList>
            <person name="Leveau J.H."/>
        </authorList>
    </citation>
    <scope>NUCLEOTIDE SEQUENCE [LARGE SCALE GENOMIC DNA]</scope>
    <source>
        <strain evidence="16">Ter331</strain>
    </source>
</reference>
<dbReference type="PANTHER" id="PTHR45436">
    <property type="entry name" value="SENSOR HISTIDINE KINASE YKOH"/>
    <property type="match status" value="1"/>
</dbReference>
<evidence type="ECO:0000256" key="9">
    <source>
        <dbReference type="ARBA" id="ARBA00022840"/>
    </source>
</evidence>
<evidence type="ECO:0000256" key="3">
    <source>
        <dbReference type="ARBA" id="ARBA00012438"/>
    </source>
</evidence>
<reference evidence="15 16" key="1">
    <citation type="journal article" date="2004" name="Environ. Microbiol.">
        <title>Phylogeny-function analysis of (meta)genomic libraries: screening for expression of ribosomal RNA genes by large-insert library fluorescent in situ hybridization (LIL-FISH).</title>
        <authorList>
            <person name="Leveau J.H."/>
            <person name="Gerards S."/>
            <person name="de Boer W."/>
            <person name="van Veen J.A."/>
        </authorList>
    </citation>
    <scope>NUCLEOTIDE SEQUENCE [LARGE SCALE GENOMIC DNA]</scope>
    <source>
        <strain evidence="15 16">Ter331</strain>
    </source>
</reference>
<dbReference type="SMART" id="SM00387">
    <property type="entry name" value="HATPase_c"/>
    <property type="match status" value="1"/>
</dbReference>
<evidence type="ECO:0000256" key="1">
    <source>
        <dbReference type="ARBA" id="ARBA00000085"/>
    </source>
</evidence>
<dbReference type="InterPro" id="IPR005467">
    <property type="entry name" value="His_kinase_dom"/>
</dbReference>
<sequence>MAWVICSPAKRIRVSIRNRLLFWLLSGLTILGACFVLADYLIDRALLADIYDDQMSQIASAIPVHFSGSDLETSGPALKYDGDDSILQIWDQNGKLSYNSHPAIVLPRFSTLGFSETRWRGSEWKLFIRKTDRNLIQVAQSLTGRRNIAIEHALRSLIPLLIFLLIMALLIHWSVGTGLQSLTRLSQELAKRTPDKLGRLATQDQPAEIRPLTHALDTLLQRLGVALESQKKFIADASHELRTPLATLQIQTQLVEQSLGSGRETRALADLKAGVKRTSHLVEQLLMVSRLESAGIHDPHIPLQLHEIAREVTIDLIPYASTRKINLGVEQLDAGLIMGSEHHLHILLRNLIDNAVRYTPSGGQVDVTIRARQDQILLEIEDSGPGIPPAERERVFDRFYRCLVPQATGSGLGLAIVKQVAELHQAEVQLGQARRLSGLKASVIFKRAA</sequence>
<feature type="transmembrane region" description="Helical" evidence="13">
    <location>
        <begin position="20"/>
        <end position="42"/>
    </location>
</feature>
<dbReference type="InterPro" id="IPR003594">
    <property type="entry name" value="HATPase_dom"/>
</dbReference>
<evidence type="ECO:0000256" key="11">
    <source>
        <dbReference type="ARBA" id="ARBA00023012"/>
    </source>
</evidence>
<keyword evidence="11" id="KW-0902">Two-component regulatory system</keyword>
<dbReference type="eggNOG" id="COG2205">
    <property type="taxonomic scope" value="Bacteria"/>
</dbReference>
<dbReference type="GO" id="GO:0000155">
    <property type="term" value="F:phosphorelay sensor kinase activity"/>
    <property type="evidence" value="ECO:0007669"/>
    <property type="project" value="InterPro"/>
</dbReference>
<keyword evidence="12 13" id="KW-0472">Membrane</keyword>
<dbReference type="STRING" id="1005048.CFU_0240"/>
<protein>
    <recommendedName>
        <fullName evidence="3">histidine kinase</fullName>
        <ecNumber evidence="3">2.7.13.3</ecNumber>
    </recommendedName>
</protein>
<evidence type="ECO:0000313" key="15">
    <source>
        <dbReference type="EMBL" id="AEK60078.1"/>
    </source>
</evidence>
<evidence type="ECO:0000259" key="14">
    <source>
        <dbReference type="PROSITE" id="PS50109"/>
    </source>
</evidence>
<organism evidence="15 16">
    <name type="scientific">Collimonas fungivorans (strain Ter331)</name>
    <dbReference type="NCBI Taxonomy" id="1005048"/>
    <lineage>
        <taxon>Bacteria</taxon>
        <taxon>Pseudomonadati</taxon>
        <taxon>Pseudomonadota</taxon>
        <taxon>Betaproteobacteria</taxon>
        <taxon>Burkholderiales</taxon>
        <taxon>Oxalobacteraceae</taxon>
        <taxon>Collimonas</taxon>
    </lineage>
</organism>
<dbReference type="SUPFAM" id="SSF47384">
    <property type="entry name" value="Homodimeric domain of signal transducing histidine kinase"/>
    <property type="match status" value="1"/>
</dbReference>
<evidence type="ECO:0000256" key="7">
    <source>
        <dbReference type="ARBA" id="ARBA00022741"/>
    </source>
</evidence>
<keyword evidence="5 15" id="KW-0808">Transferase</keyword>
<dbReference type="PROSITE" id="PS50109">
    <property type="entry name" value="HIS_KIN"/>
    <property type="match status" value="1"/>
</dbReference>
<feature type="domain" description="Histidine kinase" evidence="14">
    <location>
        <begin position="236"/>
        <end position="449"/>
    </location>
</feature>
<dbReference type="InterPro" id="IPR050428">
    <property type="entry name" value="TCS_sensor_his_kinase"/>
</dbReference>
<proteinExistence type="predicted"/>
<evidence type="ECO:0000256" key="10">
    <source>
        <dbReference type="ARBA" id="ARBA00022989"/>
    </source>
</evidence>
<reference evidence="15 16" key="3">
    <citation type="journal article" date="2008" name="FEMS Microbiol. Ecol.">
        <title>Identification and characterization of genes underlying chitinolysis in Collimonas fungivorans Ter331.</title>
        <authorList>
            <person name="Fritsche K."/>
            <person name="de Boer W."/>
            <person name="Gerards S."/>
            <person name="van den Berg M."/>
            <person name="van Veen J.A."/>
            <person name="Leveau J.H."/>
        </authorList>
    </citation>
    <scope>NUCLEOTIDE SEQUENCE [LARGE SCALE GENOMIC DNA]</scope>
    <source>
        <strain evidence="15 16">Ter331</strain>
    </source>
</reference>
<keyword evidence="6 13" id="KW-0812">Transmembrane</keyword>
<reference evidence="15 16" key="5">
    <citation type="journal article" date="2011" name="ISME J.">
        <title>Dual transcriptional profiling of a bacterial/fungal confrontation: Collimonas fungivorans versus Aspergillus niger.</title>
        <authorList>
            <person name="Mela F."/>
            <person name="Fritsche K."/>
            <person name="de Boer W."/>
            <person name="van Veen J.A."/>
            <person name="de Graaff L.H."/>
            <person name="van den Berg M."/>
            <person name="Leveau J.H."/>
        </authorList>
    </citation>
    <scope>NUCLEOTIDE SEQUENCE [LARGE SCALE GENOMIC DNA]</scope>
    <source>
        <strain evidence="15 16">Ter331</strain>
    </source>
</reference>
<evidence type="ECO:0000256" key="8">
    <source>
        <dbReference type="ARBA" id="ARBA00022777"/>
    </source>
</evidence>
<keyword evidence="8 15" id="KW-0418">Kinase</keyword>
<feature type="transmembrane region" description="Helical" evidence="13">
    <location>
        <begin position="153"/>
        <end position="175"/>
    </location>
</feature>
<dbReference type="InterPro" id="IPR036890">
    <property type="entry name" value="HATPase_C_sf"/>
</dbReference>
<dbReference type="EC" id="2.7.13.3" evidence="3"/>
<dbReference type="Pfam" id="PF02518">
    <property type="entry name" value="HATPase_c"/>
    <property type="match status" value="1"/>
</dbReference>
<accession>G0AHN9</accession>
<keyword evidence="9" id="KW-0067">ATP-binding</keyword>
<dbReference type="InterPro" id="IPR003661">
    <property type="entry name" value="HisK_dim/P_dom"/>
</dbReference>
<dbReference type="KEGG" id="cfu:CFU_0240"/>
<dbReference type="PRINTS" id="PR00344">
    <property type="entry name" value="BCTRLSENSOR"/>
</dbReference>
<dbReference type="Pfam" id="PF00512">
    <property type="entry name" value="HisKA"/>
    <property type="match status" value="1"/>
</dbReference>
<dbReference type="PANTHER" id="PTHR45436:SF14">
    <property type="entry name" value="SENSOR PROTEIN QSEC"/>
    <property type="match status" value="1"/>
</dbReference>
<keyword evidence="4" id="KW-0597">Phosphoprotein</keyword>
<dbReference type="AlphaFoldDB" id="G0AHN9"/>